<evidence type="ECO:0000259" key="10">
    <source>
        <dbReference type="SMART" id="SM01194"/>
    </source>
</evidence>
<evidence type="ECO:0000256" key="1">
    <source>
        <dbReference type="ARBA" id="ARBA00001968"/>
    </source>
</evidence>
<reference evidence="11" key="1">
    <citation type="submission" date="2021-03" db="EMBL/GenBank/DDBJ databases">
        <authorList>
            <person name="Jaffe A."/>
        </authorList>
    </citation>
    <scope>NUCLEOTIDE SEQUENCE</scope>
    <source>
        <strain evidence="11">RIFCSPLOWO2_01_FULL_AR10_48_17</strain>
    </source>
</reference>
<keyword evidence="8 9" id="KW-0378">Hydrolase</keyword>
<dbReference type="InterPro" id="IPR029064">
    <property type="entry name" value="Ribosomal_eL30-like_sf"/>
</dbReference>
<evidence type="ECO:0000313" key="11">
    <source>
        <dbReference type="EMBL" id="MBS3061211.1"/>
    </source>
</evidence>
<dbReference type="SUPFAM" id="SSF159065">
    <property type="entry name" value="Dom34/Pelota N-terminal domain-like"/>
    <property type="match status" value="1"/>
</dbReference>
<comment type="subcellular location">
    <subcellularLocation>
        <location evidence="2 9">Cytoplasm</location>
    </subcellularLocation>
</comment>
<dbReference type="GO" id="GO:0071025">
    <property type="term" value="P:RNA surveillance"/>
    <property type="evidence" value="ECO:0007669"/>
    <property type="project" value="InterPro"/>
</dbReference>
<evidence type="ECO:0000256" key="4">
    <source>
        <dbReference type="ARBA" id="ARBA00022490"/>
    </source>
</evidence>
<dbReference type="InterPro" id="IPR005141">
    <property type="entry name" value="eRF1_2"/>
</dbReference>
<comment type="caution">
    <text evidence="11">The sequence shown here is derived from an EMBL/GenBank/DDBJ whole genome shotgun (WGS) entry which is preliminary data.</text>
</comment>
<proteinExistence type="inferred from homology"/>
<dbReference type="EC" id="3.1.-.-" evidence="9"/>
<comment type="subunit">
    <text evidence="9">Monomer.</text>
</comment>
<keyword evidence="7 9" id="KW-0255">Endonuclease</keyword>
<dbReference type="InterPro" id="IPR005140">
    <property type="entry name" value="eRF1_Pelota-like_N"/>
</dbReference>
<dbReference type="GO" id="GO:0070966">
    <property type="term" value="P:nuclear-transcribed mRNA catabolic process, no-go decay"/>
    <property type="evidence" value="ECO:0007669"/>
    <property type="project" value="InterPro"/>
</dbReference>
<evidence type="ECO:0000256" key="3">
    <source>
        <dbReference type="ARBA" id="ARBA00009504"/>
    </source>
</evidence>
<dbReference type="NCBIfam" id="TIGR00111">
    <property type="entry name" value="pelota"/>
    <property type="match status" value="1"/>
</dbReference>
<comment type="function">
    <text evidence="9">May function in recognizing stalled ribosomes, interact with stem-loop structures in stalled mRNA molecules, and effect endonucleolytic cleavage of the mRNA. May play a role in the release non-functional ribosomes and degradation of damaged mRNAs. Has endoribonuclease activity.</text>
</comment>
<dbReference type="Gene3D" id="3.30.420.60">
    <property type="entry name" value="eRF1 domain 2"/>
    <property type="match status" value="1"/>
</dbReference>
<protein>
    <recommendedName>
        <fullName evidence="9">Protein pelota homolog</fullName>
        <ecNumber evidence="9">3.1.-.-</ecNumber>
    </recommendedName>
</protein>
<evidence type="ECO:0000256" key="8">
    <source>
        <dbReference type="ARBA" id="ARBA00022801"/>
    </source>
</evidence>
<keyword evidence="4 9" id="KW-0963">Cytoplasm</keyword>
<name>A0A8T4L357_9ARCH</name>
<evidence type="ECO:0000256" key="6">
    <source>
        <dbReference type="ARBA" id="ARBA00022723"/>
    </source>
</evidence>
<comment type="domain">
    <text evidence="9">The N-terminal domain has the RNA-binding Sm fold. It harbors the endoribonuclease activity.</text>
</comment>
<dbReference type="AlphaFoldDB" id="A0A8T4L357"/>
<dbReference type="Gene3D" id="3.30.1330.30">
    <property type="match status" value="1"/>
</dbReference>
<evidence type="ECO:0000313" key="12">
    <source>
        <dbReference type="Proteomes" id="UP000675968"/>
    </source>
</evidence>
<dbReference type="InterPro" id="IPR038069">
    <property type="entry name" value="Pelota/DOM34_N"/>
</dbReference>
<dbReference type="InterPro" id="IPR005142">
    <property type="entry name" value="eRF1_3"/>
</dbReference>
<dbReference type="Pfam" id="PF03465">
    <property type="entry name" value="eRF1_3"/>
    <property type="match status" value="1"/>
</dbReference>
<dbReference type="SUPFAM" id="SSF53137">
    <property type="entry name" value="Translational machinery components"/>
    <property type="match status" value="1"/>
</dbReference>
<evidence type="ECO:0000256" key="2">
    <source>
        <dbReference type="ARBA" id="ARBA00004496"/>
    </source>
</evidence>
<evidence type="ECO:0000256" key="5">
    <source>
        <dbReference type="ARBA" id="ARBA00022722"/>
    </source>
</evidence>
<dbReference type="GO" id="GO:0004519">
    <property type="term" value="F:endonuclease activity"/>
    <property type="evidence" value="ECO:0007669"/>
    <property type="project" value="UniProtKB-UniRule"/>
</dbReference>
<dbReference type="GO" id="GO:0046872">
    <property type="term" value="F:metal ion binding"/>
    <property type="evidence" value="ECO:0007669"/>
    <property type="project" value="UniProtKB-UniRule"/>
</dbReference>
<dbReference type="InterPro" id="IPR004405">
    <property type="entry name" value="TF_pelota"/>
</dbReference>
<dbReference type="Pfam" id="PF03464">
    <property type="entry name" value="eRF1_2"/>
    <property type="match status" value="1"/>
</dbReference>
<organism evidence="11 12">
    <name type="scientific">Candidatus Iainarchaeum sp</name>
    <dbReference type="NCBI Taxonomy" id="3101447"/>
    <lineage>
        <taxon>Archaea</taxon>
        <taxon>Candidatus Iainarchaeota</taxon>
        <taxon>Candidatus Iainarchaeia</taxon>
        <taxon>Candidatus Iainarchaeales</taxon>
        <taxon>Candidatus Iainarchaeaceae</taxon>
        <taxon>Candidatus Iainarchaeum</taxon>
    </lineage>
</organism>
<feature type="domain" description="eRF1/Pelota-like N-terminal" evidence="10">
    <location>
        <begin position="1"/>
        <end position="127"/>
    </location>
</feature>
<reference evidence="11" key="2">
    <citation type="submission" date="2021-05" db="EMBL/GenBank/DDBJ databases">
        <title>Protein family content uncovers lineage relationships and bacterial pathway maintenance mechanisms in DPANN archaea.</title>
        <authorList>
            <person name="Castelle C.J."/>
            <person name="Meheust R."/>
            <person name="Jaffe A.L."/>
            <person name="Seitz K."/>
            <person name="Gong X."/>
            <person name="Baker B.J."/>
            <person name="Banfield J.F."/>
        </authorList>
    </citation>
    <scope>NUCLEOTIDE SEQUENCE</scope>
    <source>
        <strain evidence="11">RIFCSPLOWO2_01_FULL_AR10_48_17</strain>
    </source>
</reference>
<dbReference type="SMART" id="SM01194">
    <property type="entry name" value="eRF1_1"/>
    <property type="match status" value="1"/>
</dbReference>
<keyword evidence="5 9" id="KW-0540">Nuclease</keyword>
<comment type="similarity">
    <text evidence="3 9">Belongs to the eukaryotic release factor 1 family. Pelota subfamily.</text>
</comment>
<dbReference type="Gene3D" id="2.30.30.870">
    <property type="entry name" value="Pelota, domain A"/>
    <property type="match status" value="1"/>
</dbReference>
<dbReference type="GO" id="GO:0032790">
    <property type="term" value="P:ribosome disassembly"/>
    <property type="evidence" value="ECO:0007669"/>
    <property type="project" value="TreeGrafter"/>
</dbReference>
<keyword evidence="6 9" id="KW-0479">Metal-binding</keyword>
<dbReference type="GO" id="GO:0016787">
    <property type="term" value="F:hydrolase activity"/>
    <property type="evidence" value="ECO:0007669"/>
    <property type="project" value="UniProtKB-KW"/>
</dbReference>
<dbReference type="HAMAP" id="MF_01853">
    <property type="entry name" value="PelO"/>
    <property type="match status" value="1"/>
</dbReference>
<gene>
    <name evidence="9" type="primary">pelA</name>
    <name evidence="11" type="ORF">J4215_01350</name>
</gene>
<dbReference type="GO" id="GO:0070651">
    <property type="term" value="P:nonfunctional rRNA decay"/>
    <property type="evidence" value="ECO:0007669"/>
    <property type="project" value="TreeGrafter"/>
</dbReference>
<dbReference type="InterPro" id="IPR042226">
    <property type="entry name" value="eFR1_2_sf"/>
</dbReference>
<dbReference type="InterPro" id="IPR058547">
    <property type="entry name" value="Pelota_N"/>
</dbReference>
<dbReference type="GO" id="GO:0070481">
    <property type="term" value="P:nuclear-transcribed mRNA catabolic process, non-stop decay"/>
    <property type="evidence" value="ECO:0007669"/>
    <property type="project" value="InterPro"/>
</dbReference>
<dbReference type="SUPFAM" id="SSF55315">
    <property type="entry name" value="L30e-like"/>
    <property type="match status" value="1"/>
</dbReference>
<dbReference type="GO" id="GO:0005737">
    <property type="term" value="C:cytoplasm"/>
    <property type="evidence" value="ECO:0007669"/>
    <property type="project" value="UniProtKB-SubCell"/>
</dbReference>
<evidence type="ECO:0000256" key="7">
    <source>
        <dbReference type="ARBA" id="ARBA00022759"/>
    </source>
</evidence>
<accession>A0A8T4L357</accession>
<dbReference type="InterPro" id="IPR023521">
    <property type="entry name" value="Pelota_arc"/>
</dbReference>
<evidence type="ECO:0000256" key="9">
    <source>
        <dbReference type="HAMAP-Rule" id="MF_01853"/>
    </source>
</evidence>
<dbReference type="EMBL" id="JAGVWC010000008">
    <property type="protein sequence ID" value="MBS3061211.1"/>
    <property type="molecule type" value="Genomic_DNA"/>
</dbReference>
<dbReference type="PANTHER" id="PTHR10853">
    <property type="entry name" value="PELOTA"/>
    <property type="match status" value="1"/>
</dbReference>
<dbReference type="PANTHER" id="PTHR10853:SF0">
    <property type="entry name" value="PROTEIN PELOTA HOMOLOG"/>
    <property type="match status" value="1"/>
</dbReference>
<comment type="cofactor">
    <cofactor evidence="1 9">
        <name>a divalent metal cation</name>
        <dbReference type="ChEBI" id="CHEBI:60240"/>
    </cofactor>
</comment>
<dbReference type="Proteomes" id="UP000675968">
    <property type="component" value="Unassembled WGS sequence"/>
</dbReference>
<sequence length="349" mass="39405">MKIKSINPKEHYLKVVPEILDDLWHLEQVIEEGDIVSGITDRKIKGRDDNQKSQRVTLYVSIMVETAAFQEYSGVLKVNGTVTESKPEELAPLKSHQSIDFEPAKEIRIQKKEWKNYQIERLKKAEKATTKLATLLVVFDDETATFGLLKEFDVQAAGSISGRKIGKHFIEKDDSKTSYFNDIIQKTKEMKPESIVFAGPGFTKEEFQKYLKEKNQKLANQVYFETTNQTGVTGLSELVKSGTLEKLVHEAQILQDTQTVERFLTEIGRQSGLAEYGFEHVQNAVNEGSVSELLLVDSELASKKKAFENVMKTAENLGAKVHLLHAKTDPGKKILGFGGIVALLRYKRR</sequence>
<dbReference type="Pfam" id="PF26356">
    <property type="entry name" value="Pelota_N"/>
    <property type="match status" value="1"/>
</dbReference>